<reference evidence="1" key="2">
    <citation type="submission" date="2020-11" db="EMBL/GenBank/DDBJ databases">
        <authorList>
            <person name="McCartney M.A."/>
            <person name="Auch B."/>
            <person name="Kono T."/>
            <person name="Mallez S."/>
            <person name="Becker A."/>
            <person name="Gohl D.M."/>
            <person name="Silverstein K.A.T."/>
            <person name="Koren S."/>
            <person name="Bechman K.B."/>
            <person name="Herman A."/>
            <person name="Abrahante J.E."/>
            <person name="Garbe J."/>
        </authorList>
    </citation>
    <scope>NUCLEOTIDE SEQUENCE</scope>
    <source>
        <strain evidence="1">Duluth1</strain>
        <tissue evidence="1">Whole animal</tissue>
    </source>
</reference>
<accession>A0A9D4C2J6</accession>
<organism evidence="1 2">
    <name type="scientific">Dreissena polymorpha</name>
    <name type="common">Zebra mussel</name>
    <name type="synonym">Mytilus polymorpha</name>
    <dbReference type="NCBI Taxonomy" id="45954"/>
    <lineage>
        <taxon>Eukaryota</taxon>
        <taxon>Metazoa</taxon>
        <taxon>Spiralia</taxon>
        <taxon>Lophotrochozoa</taxon>
        <taxon>Mollusca</taxon>
        <taxon>Bivalvia</taxon>
        <taxon>Autobranchia</taxon>
        <taxon>Heteroconchia</taxon>
        <taxon>Euheterodonta</taxon>
        <taxon>Imparidentia</taxon>
        <taxon>Neoheterodontei</taxon>
        <taxon>Myida</taxon>
        <taxon>Dreissenoidea</taxon>
        <taxon>Dreissenidae</taxon>
        <taxon>Dreissena</taxon>
    </lineage>
</organism>
<reference evidence="1" key="1">
    <citation type="journal article" date="2019" name="bioRxiv">
        <title>The Genome of the Zebra Mussel, Dreissena polymorpha: A Resource for Invasive Species Research.</title>
        <authorList>
            <person name="McCartney M.A."/>
            <person name="Auch B."/>
            <person name="Kono T."/>
            <person name="Mallez S."/>
            <person name="Zhang Y."/>
            <person name="Obille A."/>
            <person name="Becker A."/>
            <person name="Abrahante J.E."/>
            <person name="Garbe J."/>
            <person name="Badalamenti J.P."/>
            <person name="Herman A."/>
            <person name="Mangelson H."/>
            <person name="Liachko I."/>
            <person name="Sullivan S."/>
            <person name="Sone E.D."/>
            <person name="Koren S."/>
            <person name="Silverstein K.A.T."/>
            <person name="Beckman K.B."/>
            <person name="Gohl D.M."/>
        </authorList>
    </citation>
    <scope>NUCLEOTIDE SEQUENCE</scope>
    <source>
        <strain evidence="1">Duluth1</strain>
        <tissue evidence="1">Whole animal</tissue>
    </source>
</reference>
<dbReference type="AlphaFoldDB" id="A0A9D4C2J6"/>
<name>A0A9D4C2J6_DREPO</name>
<keyword evidence="2" id="KW-1185">Reference proteome</keyword>
<evidence type="ECO:0000313" key="2">
    <source>
        <dbReference type="Proteomes" id="UP000828390"/>
    </source>
</evidence>
<proteinExistence type="predicted"/>
<sequence>MVQDFGWQSLQHRRYLARLSMLFRIHHHLIEVSRAAEAPTFRQMNQGLTPLQSGLGCIHHLQGLLLLTHHWR</sequence>
<evidence type="ECO:0000313" key="1">
    <source>
        <dbReference type="EMBL" id="KAH3716156.1"/>
    </source>
</evidence>
<gene>
    <name evidence="1" type="ORF">DPMN_058875</name>
</gene>
<comment type="caution">
    <text evidence="1">The sequence shown here is derived from an EMBL/GenBank/DDBJ whole genome shotgun (WGS) entry which is preliminary data.</text>
</comment>
<dbReference type="EMBL" id="JAIWYP010000013">
    <property type="protein sequence ID" value="KAH3716156.1"/>
    <property type="molecule type" value="Genomic_DNA"/>
</dbReference>
<dbReference type="Proteomes" id="UP000828390">
    <property type="component" value="Unassembled WGS sequence"/>
</dbReference>
<protein>
    <submittedName>
        <fullName evidence="1">Uncharacterized protein</fullName>
    </submittedName>
</protein>